<organism evidence="1 2">
    <name type="scientific">Pedobacter cryoconitis</name>
    <dbReference type="NCBI Taxonomy" id="188932"/>
    <lineage>
        <taxon>Bacteria</taxon>
        <taxon>Pseudomonadati</taxon>
        <taxon>Bacteroidota</taxon>
        <taxon>Sphingobacteriia</taxon>
        <taxon>Sphingobacteriales</taxon>
        <taxon>Sphingobacteriaceae</taxon>
        <taxon>Pedobacter</taxon>
    </lineage>
</organism>
<dbReference type="AlphaFoldDB" id="A0A327T1E2"/>
<evidence type="ECO:0000313" key="1">
    <source>
        <dbReference type="EMBL" id="RAJ35460.1"/>
    </source>
</evidence>
<reference evidence="1 2" key="1">
    <citation type="submission" date="2018-06" db="EMBL/GenBank/DDBJ databases">
        <title>Genomic Encyclopedia of Archaeal and Bacterial Type Strains, Phase II (KMG-II): from individual species to whole genera.</title>
        <authorList>
            <person name="Goeker M."/>
        </authorList>
    </citation>
    <scope>NUCLEOTIDE SEQUENCE [LARGE SCALE GENOMIC DNA]</scope>
    <source>
        <strain evidence="1 2">DSM 14825</strain>
    </source>
</reference>
<sequence>MLLKNNDRIYSRKTNFKPAYLHLFFKTNYLKYKELCRLDVPIFIFTHMCRIGFLSILVKPSIANTLV</sequence>
<dbReference type="EMBL" id="QLLR01000002">
    <property type="protein sequence ID" value="RAJ35460.1"/>
    <property type="molecule type" value="Genomic_DNA"/>
</dbReference>
<evidence type="ECO:0000313" key="2">
    <source>
        <dbReference type="Proteomes" id="UP000249754"/>
    </source>
</evidence>
<name>A0A327T1E2_9SPHI</name>
<proteinExistence type="predicted"/>
<protein>
    <submittedName>
        <fullName evidence="1">Uncharacterized protein</fullName>
    </submittedName>
</protein>
<comment type="caution">
    <text evidence="1">The sequence shown here is derived from an EMBL/GenBank/DDBJ whole genome shotgun (WGS) entry which is preliminary data.</text>
</comment>
<dbReference type="Proteomes" id="UP000249754">
    <property type="component" value="Unassembled WGS sequence"/>
</dbReference>
<accession>A0A327T1E2</accession>
<gene>
    <name evidence="1" type="ORF">LY11_00703</name>
</gene>